<dbReference type="InterPro" id="IPR041677">
    <property type="entry name" value="DNA2/NAM7_AAA_11"/>
</dbReference>
<evidence type="ECO:0000256" key="5">
    <source>
        <dbReference type="PROSITE-ProRule" id="PRU00560"/>
    </source>
</evidence>
<dbReference type="Gene3D" id="3.40.50.300">
    <property type="entry name" value="P-loop containing nucleotide triphosphate hydrolases"/>
    <property type="match status" value="4"/>
</dbReference>
<evidence type="ECO:0000256" key="2">
    <source>
        <dbReference type="ARBA" id="ARBA00022801"/>
    </source>
</evidence>
<keyword evidence="2 5" id="KW-0378">Hydrolase</keyword>
<organism evidence="7 8">
    <name type="scientific">Heracleum sosnowskyi</name>
    <dbReference type="NCBI Taxonomy" id="360622"/>
    <lineage>
        <taxon>Eukaryota</taxon>
        <taxon>Viridiplantae</taxon>
        <taxon>Streptophyta</taxon>
        <taxon>Embryophyta</taxon>
        <taxon>Tracheophyta</taxon>
        <taxon>Spermatophyta</taxon>
        <taxon>Magnoliopsida</taxon>
        <taxon>eudicotyledons</taxon>
        <taxon>Gunneridae</taxon>
        <taxon>Pentapetalae</taxon>
        <taxon>asterids</taxon>
        <taxon>campanulids</taxon>
        <taxon>Apiales</taxon>
        <taxon>Apiaceae</taxon>
        <taxon>Apioideae</taxon>
        <taxon>apioid superclade</taxon>
        <taxon>Tordylieae</taxon>
        <taxon>Tordyliinae</taxon>
        <taxon>Heracleum</taxon>
    </lineage>
</organism>
<protein>
    <submittedName>
        <fullName evidence="7">UvrD-like helicase ATP-binding domain-containing protein</fullName>
    </submittedName>
</protein>
<evidence type="ECO:0000259" key="6">
    <source>
        <dbReference type="PROSITE" id="PS51198"/>
    </source>
</evidence>
<comment type="caution">
    <text evidence="7">The sequence shown here is derived from an EMBL/GenBank/DDBJ whole genome shotgun (WGS) entry which is preliminary data.</text>
</comment>
<keyword evidence="1 5" id="KW-0547">Nucleotide-binding</keyword>
<dbReference type="InterPro" id="IPR014016">
    <property type="entry name" value="UvrD-like_ATP-bd"/>
</dbReference>
<dbReference type="PROSITE" id="PS51198">
    <property type="entry name" value="UVRD_HELICASE_ATP_BIND"/>
    <property type="match status" value="1"/>
</dbReference>
<dbReference type="Pfam" id="PF20073">
    <property type="entry name" value="DUF6469"/>
    <property type="match status" value="1"/>
</dbReference>
<gene>
    <name evidence="7" type="ORF">POM88_018357</name>
</gene>
<dbReference type="GO" id="GO:0005694">
    <property type="term" value="C:chromosome"/>
    <property type="evidence" value="ECO:0007669"/>
    <property type="project" value="UniProtKB-ARBA"/>
</dbReference>
<dbReference type="InterPro" id="IPR039904">
    <property type="entry name" value="TRANK1"/>
</dbReference>
<dbReference type="Pfam" id="PF13086">
    <property type="entry name" value="AAA_11"/>
    <property type="match status" value="2"/>
</dbReference>
<dbReference type="InterPro" id="IPR013986">
    <property type="entry name" value="DExx_box_DNA_helicase_dom_sf"/>
</dbReference>
<evidence type="ECO:0000256" key="1">
    <source>
        <dbReference type="ARBA" id="ARBA00022741"/>
    </source>
</evidence>
<dbReference type="PANTHER" id="PTHR21529">
    <property type="entry name" value="MAMMARY TURMOR VIRUS RECEPTOR HOMOLOG 1, 2 MTVR1, 2"/>
    <property type="match status" value="1"/>
</dbReference>
<reference evidence="7" key="1">
    <citation type="submission" date="2023-02" db="EMBL/GenBank/DDBJ databases">
        <title>Genome of toxic invasive species Heracleum sosnowskyi carries increased number of genes despite the absence of recent whole-genome duplications.</title>
        <authorList>
            <person name="Schelkunov M."/>
            <person name="Shtratnikova V."/>
            <person name="Makarenko M."/>
            <person name="Klepikova A."/>
            <person name="Omelchenko D."/>
            <person name="Novikova G."/>
            <person name="Obukhova E."/>
            <person name="Bogdanov V."/>
            <person name="Penin A."/>
            <person name="Logacheva M."/>
        </authorList>
    </citation>
    <scope>NUCLEOTIDE SEQUENCE</scope>
    <source>
        <strain evidence="7">Hsosn_3</strain>
        <tissue evidence="7">Leaf</tissue>
    </source>
</reference>
<dbReference type="Pfam" id="PF13087">
    <property type="entry name" value="AAA_12"/>
    <property type="match status" value="1"/>
</dbReference>
<dbReference type="GO" id="GO:0016787">
    <property type="term" value="F:hydrolase activity"/>
    <property type="evidence" value="ECO:0007669"/>
    <property type="project" value="UniProtKB-UniRule"/>
</dbReference>
<dbReference type="InterPro" id="IPR047187">
    <property type="entry name" value="SF1_C_Upf1"/>
</dbReference>
<dbReference type="FunFam" id="3.40.50.300:FF:000326">
    <property type="entry name" value="P-loop containing nucleoside triphosphate hydrolase"/>
    <property type="match status" value="1"/>
</dbReference>
<dbReference type="InterPro" id="IPR041679">
    <property type="entry name" value="DNA2/NAM7-like_C"/>
</dbReference>
<proteinExistence type="predicted"/>
<name>A0AAD8ISB2_9APIA</name>
<dbReference type="EMBL" id="JAUIZM010000004">
    <property type="protein sequence ID" value="KAK1390179.1"/>
    <property type="molecule type" value="Genomic_DNA"/>
</dbReference>
<dbReference type="GO" id="GO:0005524">
    <property type="term" value="F:ATP binding"/>
    <property type="evidence" value="ECO:0007669"/>
    <property type="project" value="UniProtKB-UniRule"/>
</dbReference>
<evidence type="ECO:0000256" key="4">
    <source>
        <dbReference type="ARBA" id="ARBA00022840"/>
    </source>
</evidence>
<dbReference type="Proteomes" id="UP001237642">
    <property type="component" value="Unassembled WGS sequence"/>
</dbReference>
<dbReference type="SUPFAM" id="SSF48452">
    <property type="entry name" value="TPR-like"/>
    <property type="match status" value="1"/>
</dbReference>
<keyword evidence="8" id="KW-1185">Reference proteome</keyword>
<keyword evidence="4 5" id="KW-0067">ATP-binding</keyword>
<reference evidence="7" key="2">
    <citation type="submission" date="2023-05" db="EMBL/GenBank/DDBJ databases">
        <authorList>
            <person name="Schelkunov M.I."/>
        </authorList>
    </citation>
    <scope>NUCLEOTIDE SEQUENCE</scope>
    <source>
        <strain evidence="7">Hsosn_3</strain>
        <tissue evidence="7">Leaf</tissue>
    </source>
</reference>
<dbReference type="InterPro" id="IPR011990">
    <property type="entry name" value="TPR-like_helical_dom_sf"/>
</dbReference>
<dbReference type="InterPro" id="IPR027417">
    <property type="entry name" value="P-loop_NTPase"/>
</dbReference>
<dbReference type="InterPro" id="IPR045529">
    <property type="entry name" value="DUF6469"/>
</dbReference>
<keyword evidence="3 5" id="KW-0347">Helicase</keyword>
<dbReference type="CDD" id="cd18808">
    <property type="entry name" value="SF1_C_Upf1"/>
    <property type="match status" value="1"/>
</dbReference>
<feature type="binding site" evidence="5">
    <location>
        <begin position="1080"/>
        <end position="1087"/>
    </location>
    <ligand>
        <name>ATP</name>
        <dbReference type="ChEBI" id="CHEBI:30616"/>
    </ligand>
</feature>
<dbReference type="PANTHER" id="PTHR21529:SF4">
    <property type="entry name" value="TPR AND ANKYRIN REPEAT-CONTAINING PROTEIN 1"/>
    <property type="match status" value="1"/>
</dbReference>
<feature type="domain" description="UvrD-like helicase ATP-binding" evidence="6">
    <location>
        <begin position="1059"/>
        <end position="1452"/>
    </location>
</feature>
<evidence type="ECO:0000313" key="8">
    <source>
        <dbReference type="Proteomes" id="UP001237642"/>
    </source>
</evidence>
<dbReference type="SUPFAM" id="SSF52540">
    <property type="entry name" value="P-loop containing nucleoside triphosphate hydrolases"/>
    <property type="match status" value="2"/>
</dbReference>
<evidence type="ECO:0000256" key="3">
    <source>
        <dbReference type="ARBA" id="ARBA00022806"/>
    </source>
</evidence>
<sequence>MEEKGEEASSKKHALLVKEKNLANIVLSWSVDDICNGDLYKDKVGKIPNSFESVEHYRSSFVYPLLEEVRSEICSKMGTISAAPFSKVISLKQSKQFRKLHYETIVEDWKHSSDSVDKEPYWTKPGDIIAFTEASPGQYLDMKSLGRSWNVGYVTRLLGDNRMCPHFEVRTSKELVMEQDVMKKMLYAVFVTNVTTNNRVWKALSFNQNLDVIKEILGNKSMVQECCKLCDPEMKVMLEEKLCLPSYLNKSQREAIVECIFKSQCDHRSSLELIWGPPGTGKTRTLTVMLWSLLQMKCRTLICCPTNVAISEVASRVIKLAKGDGTSFCGLGNMLLYGNVDHTAFVIEEICLNYRVEKITEFLADGTGWRHCITGMIDLLENCVFKYKSYCNSKNVSDGHKYVNDGDSFLNFIRDGFISTASSLRNCISTIYIHLPKSFVREHNFKDVVALMTLLDSFESFLFQTNLVGKELKEAYLLEEKFESLTHVDKNILKFFHVRRECVWFLKTLMSALDGLDLPTCNRDSIEEFCYRMASVVFCTASSSFKLHSVKMYPMKLLVIDEAAQLRECELLIPLQVPRIKHVVLLGDECQLPACVSSQVSAEAGIGKSLFQRLSALGFSRYLLDTQYRMHPNISRFPNTKFYQNRIMDAEIVKSNTYEKCYIPGPMFGTYSFMNISCGREDRGDGHSLKNMVEIAVLLKIIQLLYKACEAAKIKVTIGVISPYSAQVSEIQRRLGKKYDDHDNFKVHVRSIDGFQGGEDDIVIISTVRSNQHGSIGFTSIPQRINVALTRARHCLWILGNEETLSKSDSIWEQLVLDAKVRQCFFNADDDKDLQTVILEVKKELNQLSDMLKADSMLFRNARWKLMFSGSFTKSFKKLVMETQNLVLLFLSKLANGWRPKRVNLVVSSETSTKKMLKQYKIGTYYILCSVDIYKELWYIQTLKVWEILPFQDIPKMIKRLEHIFQMYTEDYISRCSKTCVEGDLEVPMTWAASDNIVQYKSLTNTETGESSNTSDLDERCLEKSKVRESLLLMKFYSLSCGAISNLLSGCDGESLGIPFELTDQERDIVLFNRSSFILGRSGTGKTTVLTTKLFRNDQLYHVASEGYHEVRTDHSVNEKWSYGSYDGDKGDFLRQLFVTVSPKLCYAVREQFSQLRRSACGGDSTHECNPIQIDVIDEVTHSSDIPDSFYDLPPKLYPLIITFQKFLMMLDGTTGISYFDRFPVVRKSIHSAMGKSRSLVLETFIRTKEVTFEKFNSLYWPHFNKDLTRKLCSLTVFTEIMSVIKGGLQATDDDGGTLRQQKYISLSSNRGSTLSMEKRVNVYKIFTDYEKRKVANGDFDLADLVMDLHRRLKDKRYDGDEMDFVFIDEVQDLSIIQISLFKYICKNVDDGFAFSGDTAQTIAKGINFRFEDIRYLFYREFLGQESNESSKRNEKGKISRLFQLNYNFRTHVGVLKLAQSVINLICHFFPYSIDFLNPETSLISGESPVLLETGSTDALRILFENTGNVSGSFIAFGSEQVILVRDDCLKKEICDSVGNKALVLTILECKGLEFQDVLLYNFFSSSPLENEWRVINEYMKDNNLIGSAALTSFPRFDPEKHGILCSELKQLYVAVTRTKQRLWICENSIDFSGPMFNYWKKLCVAQVRKMDDSFIKEMQVESSEEDWRSRGIKLFHENNYEMAKMCFERAGDTFWAKLAEASLYEAAARRREPNSDLAHKYLKKAAEIFVSIEKAESAARLFIEIEEYERAGCIYLNTLPEPKLEKAGECFCMAKCFRQAAKVYASGRFYLKCLSACLYGKLFDMGMQYTQEWKESGVLDRYNVEINRILQELLQNGAVHYYEQNDYKKMMKYVESFESKDSMRNFLNDFKLQRELLGKFSRCCSNSKAAGRLSS</sequence>
<dbReference type="Gene3D" id="1.10.10.160">
    <property type="match status" value="1"/>
</dbReference>
<dbReference type="Pfam" id="PF00580">
    <property type="entry name" value="UvrD-helicase"/>
    <property type="match status" value="1"/>
</dbReference>
<accession>A0AAD8ISB2</accession>
<dbReference type="GO" id="GO:0004386">
    <property type="term" value="F:helicase activity"/>
    <property type="evidence" value="ECO:0007669"/>
    <property type="project" value="UniProtKB-UniRule"/>
</dbReference>
<evidence type="ECO:0000313" key="7">
    <source>
        <dbReference type="EMBL" id="KAK1390179.1"/>
    </source>
</evidence>